<evidence type="ECO:0000259" key="4">
    <source>
        <dbReference type="SMART" id="SM00563"/>
    </source>
</evidence>
<dbReference type="Proteomes" id="UP001214043">
    <property type="component" value="Chromosome"/>
</dbReference>
<evidence type="ECO:0000256" key="3">
    <source>
        <dbReference type="ARBA" id="ARBA00023315"/>
    </source>
</evidence>
<evidence type="ECO:0000256" key="2">
    <source>
        <dbReference type="ARBA" id="ARBA00022679"/>
    </source>
</evidence>
<dbReference type="EMBL" id="CP118166">
    <property type="protein sequence ID" value="WDI30061.1"/>
    <property type="molecule type" value="Genomic_DNA"/>
</dbReference>
<dbReference type="SUPFAM" id="SSF69593">
    <property type="entry name" value="Glycerol-3-phosphate (1)-acyltransferase"/>
    <property type="match status" value="1"/>
</dbReference>
<comment type="pathway">
    <text evidence="1">Lipid metabolism.</text>
</comment>
<evidence type="ECO:0000313" key="5">
    <source>
        <dbReference type="EMBL" id="WDI30061.1"/>
    </source>
</evidence>
<evidence type="ECO:0000256" key="1">
    <source>
        <dbReference type="ARBA" id="ARBA00005189"/>
    </source>
</evidence>
<evidence type="ECO:0000313" key="6">
    <source>
        <dbReference type="Proteomes" id="UP001214043"/>
    </source>
</evidence>
<dbReference type="PANTHER" id="PTHR10434:SF11">
    <property type="entry name" value="1-ACYL-SN-GLYCEROL-3-PHOSPHATE ACYLTRANSFERASE"/>
    <property type="match status" value="1"/>
</dbReference>
<sequence>MTRALQYLFFLLVVRPVLLIILGMNVRGRENLPQKGPAIIAANHNSHLDTLTLMALFPLKELHRLRPAAAADYFLSNKWLSWFAKNIIGIIPLNRGAVRKNPLADLETALDKGEILVLFPEGSRGEPEQRADFKRGVAYLAKSRPEVPVVPVFMHGLGKALPKGSFFLVPFNCDVIAGEAIKWTGDTGSFMGALETSMNDLAAEGHFQPWE</sequence>
<keyword evidence="2" id="KW-0808">Transferase</keyword>
<dbReference type="SMART" id="SM00563">
    <property type="entry name" value="PlsC"/>
    <property type="match status" value="1"/>
</dbReference>
<keyword evidence="6" id="KW-1185">Reference proteome</keyword>
<proteinExistence type="predicted"/>
<dbReference type="KEGG" id="hfl:PUV54_08825"/>
<keyword evidence="3 5" id="KW-0012">Acyltransferase</keyword>
<dbReference type="AlphaFoldDB" id="A0AAE9ZAF5"/>
<feature type="domain" description="Phospholipid/glycerol acyltransferase" evidence="4">
    <location>
        <begin position="38"/>
        <end position="157"/>
    </location>
</feature>
<accession>A0AAE9ZAF5</accession>
<protein>
    <submittedName>
        <fullName evidence="5">Lysophospholipid acyltransferase family protein</fullName>
    </submittedName>
</protein>
<name>A0AAE9ZAF5_9PROT</name>
<gene>
    <name evidence="5" type="ORF">PUV54_08825</name>
</gene>
<reference evidence="5" key="1">
    <citation type="submission" date="2023-02" db="EMBL/GenBank/DDBJ databases">
        <title>Genome sequence of Hyphococcus flavus.</title>
        <authorList>
            <person name="Rong J.-C."/>
            <person name="Zhao Q."/>
            <person name="Yi M."/>
            <person name="Wu J.-Y."/>
        </authorList>
    </citation>
    <scope>NUCLEOTIDE SEQUENCE</scope>
    <source>
        <strain evidence="5">MCCC 1K03223</strain>
    </source>
</reference>
<organism evidence="5 6">
    <name type="scientific">Hyphococcus flavus</name>
    <dbReference type="NCBI Taxonomy" id="1866326"/>
    <lineage>
        <taxon>Bacteria</taxon>
        <taxon>Pseudomonadati</taxon>
        <taxon>Pseudomonadota</taxon>
        <taxon>Alphaproteobacteria</taxon>
        <taxon>Parvularculales</taxon>
        <taxon>Parvularculaceae</taxon>
        <taxon>Hyphococcus</taxon>
    </lineage>
</organism>
<dbReference type="RefSeq" id="WP_274491848.1">
    <property type="nucleotide sequence ID" value="NZ_CP118166.1"/>
</dbReference>
<dbReference type="InterPro" id="IPR002123">
    <property type="entry name" value="Plipid/glycerol_acylTrfase"/>
</dbReference>
<dbReference type="GO" id="GO:0006654">
    <property type="term" value="P:phosphatidic acid biosynthetic process"/>
    <property type="evidence" value="ECO:0007669"/>
    <property type="project" value="TreeGrafter"/>
</dbReference>
<dbReference type="Pfam" id="PF01553">
    <property type="entry name" value="Acyltransferase"/>
    <property type="match status" value="1"/>
</dbReference>
<dbReference type="CDD" id="cd07989">
    <property type="entry name" value="LPLAT_AGPAT-like"/>
    <property type="match status" value="1"/>
</dbReference>
<dbReference type="GO" id="GO:0003841">
    <property type="term" value="F:1-acylglycerol-3-phosphate O-acyltransferase activity"/>
    <property type="evidence" value="ECO:0007669"/>
    <property type="project" value="TreeGrafter"/>
</dbReference>
<dbReference type="PANTHER" id="PTHR10434">
    <property type="entry name" value="1-ACYL-SN-GLYCEROL-3-PHOSPHATE ACYLTRANSFERASE"/>
    <property type="match status" value="1"/>
</dbReference>